<evidence type="ECO:0000313" key="2">
    <source>
        <dbReference type="Proteomes" id="UP000479692"/>
    </source>
</evidence>
<dbReference type="EMBL" id="WOXT01000001">
    <property type="protein sequence ID" value="MUV13896.1"/>
    <property type="molecule type" value="Genomic_DNA"/>
</dbReference>
<organism evidence="1 2">
    <name type="scientific">Noviluteimonas gilva</name>
    <dbReference type="NCBI Taxonomy" id="2682097"/>
    <lineage>
        <taxon>Bacteria</taxon>
        <taxon>Pseudomonadati</taxon>
        <taxon>Pseudomonadota</taxon>
        <taxon>Gammaproteobacteria</taxon>
        <taxon>Lysobacterales</taxon>
        <taxon>Lysobacteraceae</taxon>
        <taxon>Noviluteimonas</taxon>
    </lineage>
</organism>
<proteinExistence type="predicted"/>
<gene>
    <name evidence="1" type="ORF">GN331_06685</name>
</gene>
<reference evidence="1 2" key="1">
    <citation type="submission" date="2019-12" db="EMBL/GenBank/DDBJ databases">
        <authorList>
            <person name="Xu J."/>
        </authorList>
    </citation>
    <scope>NUCLEOTIDE SEQUENCE [LARGE SCALE GENOMIC DNA]</scope>
    <source>
        <strain evidence="1 2">HX-5-24</strain>
    </source>
</reference>
<dbReference type="Proteomes" id="UP000479692">
    <property type="component" value="Unassembled WGS sequence"/>
</dbReference>
<protein>
    <submittedName>
        <fullName evidence="1">DUF1631 family protein</fullName>
    </submittedName>
</protein>
<name>A0A7C9HLX8_9GAMM</name>
<comment type="caution">
    <text evidence="1">The sequence shown here is derived from an EMBL/GenBank/DDBJ whole genome shotgun (WGS) entry which is preliminary data.</text>
</comment>
<evidence type="ECO:0000313" key="1">
    <source>
        <dbReference type="EMBL" id="MUV13896.1"/>
    </source>
</evidence>
<accession>A0A7C9HLX8</accession>
<keyword evidence="2" id="KW-1185">Reference proteome</keyword>
<dbReference type="Pfam" id="PF07793">
    <property type="entry name" value="DUF1631"/>
    <property type="match status" value="1"/>
</dbReference>
<dbReference type="InterPro" id="IPR012434">
    <property type="entry name" value="DUF1631"/>
</dbReference>
<sequence length="767" mass="83985">MQFVGRIGVNWGHGSQNRNFEGELTQRDTMLPLSVAFGHMVSRSGSTDMSGQAMDLETRERANPTDVLEEMKRLAVEQLGGVPSALYAPVAEALDDAARRAGLIQIRRGDHIALLNLRQRNAGNVMRYRQLIAQGFEDFRALPNRMRNGQPLGLVEDRHLGFHYAGQKLAESIGQRFVRQLDMLDQRLESLANELGANSSSNPIGATRLAGAFLATFHDADLPETLRPLLFRQYEHELSRVLGDLYGRINTMLAAAGYGLKQPVAPNTAQAAEGTDAAYAVPHAQSHSRDVDAMERFGDLRAMLHAWRDGTAPVRTGAIDRAPSTGGPRRELRSAEVISVTSLLQRDGPEPYARALAGAGSLADAIREQLSEGARRLGLDPEQTQIGAHENDAIDLVGLLFESLFQTHAMLDRARRVYARLVLPYVKVALSDDGLFLRRDHPARRLFDTITEACEGNDGATPQDRELLERAAGIAQRIVADYNEDLEIFALASAELEALLEQQRKRVDMIEKRAAEAVHGKERLLQARLQAGAALNQRLRTPLTEAVAEFLVEHWQHHLLQTLLREGRESPKHADVLALADALIVVDGLAAQARGGVVADRLIALQPAIVECLVACGHDEHGATDWLAGVVRALSQPDLPRMVRNLPPPVVADDDSEQGALRVVGGHAGLDFDPDVAQRMRLLAPGEWLRLLDQQGEHVAAKVAWISPLSGRLLLVNRRGARVLVASAEQLAALVAEGRLVAGTEQAPFDEAMRQMRARLNRAVGQN</sequence>
<dbReference type="AlphaFoldDB" id="A0A7C9HLX8"/>